<dbReference type="Proteomes" id="UP000261600">
    <property type="component" value="Unplaced"/>
</dbReference>
<dbReference type="Pfam" id="PF00089">
    <property type="entry name" value="Trypsin"/>
    <property type="match status" value="1"/>
</dbReference>
<evidence type="ECO:0000256" key="1">
    <source>
        <dbReference type="ARBA" id="ARBA00023157"/>
    </source>
</evidence>
<reference evidence="4" key="1">
    <citation type="submission" date="2025-08" db="UniProtKB">
        <authorList>
            <consortium name="Ensembl"/>
        </authorList>
    </citation>
    <scope>IDENTIFICATION</scope>
</reference>
<dbReference type="Gene3D" id="2.40.10.10">
    <property type="entry name" value="Trypsin-like serine proteases"/>
    <property type="match status" value="1"/>
</dbReference>
<evidence type="ECO:0000256" key="2">
    <source>
        <dbReference type="SAM" id="SignalP"/>
    </source>
</evidence>
<accession>A0A3Q3QBV5</accession>
<proteinExistence type="predicted"/>
<evidence type="ECO:0000313" key="4">
    <source>
        <dbReference type="Ensembl" id="ENSMALP00000009026.1"/>
    </source>
</evidence>
<sequence>MVGSFILLLIFVLNGQLQDAASHSRPYMASLQVRGQHNCGGALVREDFVLTAAHCAIPV</sequence>
<dbReference type="InterPro" id="IPR018114">
    <property type="entry name" value="TRYPSIN_HIS"/>
</dbReference>
<dbReference type="PANTHER" id="PTHR24271">
    <property type="entry name" value="KALLIKREIN-RELATED"/>
    <property type="match status" value="1"/>
</dbReference>
<dbReference type="InterPro" id="IPR001254">
    <property type="entry name" value="Trypsin_dom"/>
</dbReference>
<evidence type="ECO:0000259" key="3">
    <source>
        <dbReference type="Pfam" id="PF00089"/>
    </source>
</evidence>
<keyword evidence="1" id="KW-1015">Disulfide bond</keyword>
<evidence type="ECO:0000313" key="5">
    <source>
        <dbReference type="Proteomes" id="UP000261600"/>
    </source>
</evidence>
<dbReference type="GO" id="GO:0006508">
    <property type="term" value="P:proteolysis"/>
    <property type="evidence" value="ECO:0007669"/>
    <property type="project" value="InterPro"/>
</dbReference>
<protein>
    <recommendedName>
        <fullName evidence="3">Peptidase S1 domain-containing protein</fullName>
    </recommendedName>
</protein>
<dbReference type="PROSITE" id="PS00134">
    <property type="entry name" value="TRYPSIN_HIS"/>
    <property type="match status" value="1"/>
</dbReference>
<organism evidence="4 5">
    <name type="scientific">Monopterus albus</name>
    <name type="common">Swamp eel</name>
    <dbReference type="NCBI Taxonomy" id="43700"/>
    <lineage>
        <taxon>Eukaryota</taxon>
        <taxon>Metazoa</taxon>
        <taxon>Chordata</taxon>
        <taxon>Craniata</taxon>
        <taxon>Vertebrata</taxon>
        <taxon>Euteleostomi</taxon>
        <taxon>Actinopterygii</taxon>
        <taxon>Neopterygii</taxon>
        <taxon>Teleostei</taxon>
        <taxon>Neoteleostei</taxon>
        <taxon>Acanthomorphata</taxon>
        <taxon>Anabantaria</taxon>
        <taxon>Synbranchiformes</taxon>
        <taxon>Synbranchidae</taxon>
        <taxon>Monopterus</taxon>
    </lineage>
</organism>
<dbReference type="PANTHER" id="PTHR24271:SF55">
    <property type="entry name" value="SERINE PROTEASE 57"/>
    <property type="match status" value="1"/>
</dbReference>
<keyword evidence="2" id="KW-0732">Signal</keyword>
<feature type="domain" description="Peptidase S1" evidence="3">
    <location>
        <begin position="18"/>
        <end position="56"/>
    </location>
</feature>
<name>A0A3Q3QBV5_MONAL</name>
<dbReference type="GO" id="GO:0004252">
    <property type="term" value="F:serine-type endopeptidase activity"/>
    <property type="evidence" value="ECO:0007669"/>
    <property type="project" value="InterPro"/>
</dbReference>
<dbReference type="Ensembl" id="ENSMALT00000009215.1">
    <property type="protein sequence ID" value="ENSMALP00000009026.1"/>
    <property type="gene ID" value="ENSMALG00000006435.1"/>
</dbReference>
<dbReference type="InterPro" id="IPR009003">
    <property type="entry name" value="Peptidase_S1_PA"/>
</dbReference>
<dbReference type="InterPro" id="IPR043504">
    <property type="entry name" value="Peptidase_S1_PA_chymotrypsin"/>
</dbReference>
<dbReference type="SUPFAM" id="SSF50494">
    <property type="entry name" value="Trypsin-like serine proteases"/>
    <property type="match status" value="1"/>
</dbReference>
<reference evidence="4" key="2">
    <citation type="submission" date="2025-09" db="UniProtKB">
        <authorList>
            <consortium name="Ensembl"/>
        </authorList>
    </citation>
    <scope>IDENTIFICATION</scope>
</reference>
<keyword evidence="5" id="KW-1185">Reference proteome</keyword>
<feature type="chain" id="PRO_5018709954" description="Peptidase S1 domain-containing protein" evidence="2">
    <location>
        <begin position="23"/>
        <end position="59"/>
    </location>
</feature>
<dbReference type="STRING" id="43700.ENSMALP00000009026"/>
<dbReference type="AlphaFoldDB" id="A0A3Q3QBV5"/>
<feature type="signal peptide" evidence="2">
    <location>
        <begin position="1"/>
        <end position="22"/>
    </location>
</feature>